<dbReference type="SUPFAM" id="SSF51735">
    <property type="entry name" value="NAD(P)-binding Rossmann-fold domains"/>
    <property type="match status" value="1"/>
</dbReference>
<dbReference type="OrthoDB" id="9984533at2759"/>
<evidence type="ECO:0000256" key="1">
    <source>
        <dbReference type="ARBA" id="ARBA00022857"/>
    </source>
</evidence>
<keyword evidence="1" id="KW-0521">NADP</keyword>
<gene>
    <name evidence="4" type="ORF">IFR04_009363</name>
</gene>
<dbReference type="PANTHER" id="PTHR47706">
    <property type="entry name" value="NMRA-LIKE FAMILY PROTEIN"/>
    <property type="match status" value="1"/>
</dbReference>
<sequence>MPIKNVAVIGGSGNLGPAVVKALVDTGFIVTVLTRLESKATFSSEVKVQRTDYDSASSLEKALAGQDAVVSTIATVALGQQQKIIDAAVKAGVKRFIPSEFGLNTQKVTGGAAKILGAKLAAQEQLKKAVVENPDFSWTGISTNLFFDWGLKVGSLGFSIQDKTATIYDSGNEPFTGTNLDTIGLAVASVLKNPDTTANRYIDVASFVTTQNAILAVFQEETGTKWTVVNKNTSDSQKIADEKLAKGDYSAFGDYLKVELFRDGEGTSAKLEDLANEELGVSFGDLRATVKSVL</sequence>
<dbReference type="InterPro" id="IPR036291">
    <property type="entry name" value="NAD(P)-bd_dom_sf"/>
</dbReference>
<comment type="caution">
    <text evidence="4">The sequence shown here is derived from an EMBL/GenBank/DDBJ whole genome shotgun (WGS) entry which is preliminary data.</text>
</comment>
<name>A0A8H7T9M3_9HELO</name>
<evidence type="ECO:0000313" key="4">
    <source>
        <dbReference type="EMBL" id="KAG4417480.1"/>
    </source>
</evidence>
<feature type="domain" description="NmrA-like" evidence="3">
    <location>
        <begin position="4"/>
        <end position="231"/>
    </location>
</feature>
<dbReference type="Pfam" id="PF05368">
    <property type="entry name" value="NmrA"/>
    <property type="match status" value="1"/>
</dbReference>
<organism evidence="4 5">
    <name type="scientific">Cadophora malorum</name>
    <dbReference type="NCBI Taxonomy" id="108018"/>
    <lineage>
        <taxon>Eukaryota</taxon>
        <taxon>Fungi</taxon>
        <taxon>Dikarya</taxon>
        <taxon>Ascomycota</taxon>
        <taxon>Pezizomycotina</taxon>
        <taxon>Leotiomycetes</taxon>
        <taxon>Helotiales</taxon>
        <taxon>Ploettnerulaceae</taxon>
        <taxon>Cadophora</taxon>
    </lineage>
</organism>
<keyword evidence="5" id="KW-1185">Reference proteome</keyword>
<dbReference type="InterPro" id="IPR008030">
    <property type="entry name" value="NmrA-like"/>
</dbReference>
<dbReference type="EMBL" id="JAFJYH010000153">
    <property type="protein sequence ID" value="KAG4417480.1"/>
    <property type="molecule type" value="Genomic_DNA"/>
</dbReference>
<dbReference type="Gene3D" id="3.90.25.10">
    <property type="entry name" value="UDP-galactose 4-epimerase, domain 1"/>
    <property type="match status" value="1"/>
</dbReference>
<dbReference type="PANTHER" id="PTHR47706:SF9">
    <property type="entry name" value="NMRA-LIKE DOMAIN-CONTAINING PROTEIN-RELATED"/>
    <property type="match status" value="1"/>
</dbReference>
<evidence type="ECO:0000259" key="3">
    <source>
        <dbReference type="Pfam" id="PF05368"/>
    </source>
</evidence>
<dbReference type="GO" id="GO:0016491">
    <property type="term" value="F:oxidoreductase activity"/>
    <property type="evidence" value="ECO:0007669"/>
    <property type="project" value="UniProtKB-KW"/>
</dbReference>
<evidence type="ECO:0000256" key="2">
    <source>
        <dbReference type="ARBA" id="ARBA00023002"/>
    </source>
</evidence>
<dbReference type="Proteomes" id="UP000664132">
    <property type="component" value="Unassembled WGS sequence"/>
</dbReference>
<protein>
    <recommendedName>
        <fullName evidence="3">NmrA-like domain-containing protein</fullName>
    </recommendedName>
</protein>
<proteinExistence type="predicted"/>
<keyword evidence="2" id="KW-0560">Oxidoreductase</keyword>
<evidence type="ECO:0000313" key="5">
    <source>
        <dbReference type="Proteomes" id="UP000664132"/>
    </source>
</evidence>
<dbReference type="Gene3D" id="3.40.50.720">
    <property type="entry name" value="NAD(P)-binding Rossmann-like Domain"/>
    <property type="match status" value="1"/>
</dbReference>
<dbReference type="CDD" id="cd05259">
    <property type="entry name" value="PCBER_SDR_a"/>
    <property type="match status" value="1"/>
</dbReference>
<reference evidence="4" key="1">
    <citation type="submission" date="2021-02" db="EMBL/GenBank/DDBJ databases">
        <title>Genome sequence Cadophora malorum strain M34.</title>
        <authorList>
            <person name="Stefanovic E."/>
            <person name="Vu D."/>
            <person name="Scully C."/>
            <person name="Dijksterhuis J."/>
            <person name="Roader J."/>
            <person name="Houbraken J."/>
        </authorList>
    </citation>
    <scope>NUCLEOTIDE SEQUENCE</scope>
    <source>
        <strain evidence="4">M34</strain>
    </source>
</reference>
<dbReference type="AlphaFoldDB" id="A0A8H7T9M3"/>
<accession>A0A8H7T9M3</accession>
<dbReference type="InterPro" id="IPR051609">
    <property type="entry name" value="NmrA/Isoflavone_reductase-like"/>
</dbReference>
<dbReference type="InterPro" id="IPR045312">
    <property type="entry name" value="PCBER-like"/>
</dbReference>